<gene>
    <name evidence="1" type="ORF">BCR43DRAFT_101777</name>
</gene>
<reference evidence="1 2" key="1">
    <citation type="submission" date="2016-07" db="EMBL/GenBank/DDBJ databases">
        <title>Pervasive Adenine N6-methylation of Active Genes in Fungi.</title>
        <authorList>
            <consortium name="DOE Joint Genome Institute"/>
            <person name="Mondo S.J."/>
            <person name="Dannebaum R.O."/>
            <person name="Kuo R.C."/>
            <person name="Labutti K."/>
            <person name="Haridas S."/>
            <person name="Kuo A."/>
            <person name="Salamov A."/>
            <person name="Ahrendt S.R."/>
            <person name="Lipzen A."/>
            <person name="Sullivan W."/>
            <person name="Andreopoulos W.B."/>
            <person name="Clum A."/>
            <person name="Lindquist E."/>
            <person name="Daum C."/>
            <person name="Ramamoorthy G.K."/>
            <person name="Gryganskyi A."/>
            <person name="Culley D."/>
            <person name="Magnuson J.K."/>
            <person name="James T.Y."/>
            <person name="O'Malley M.A."/>
            <person name="Stajich J.E."/>
            <person name="Spatafora J.W."/>
            <person name="Visel A."/>
            <person name="Grigoriev I.V."/>
        </authorList>
    </citation>
    <scope>NUCLEOTIDE SEQUENCE [LARGE SCALE GENOMIC DNA]</scope>
    <source>
        <strain evidence="1 2">NRRL 2496</strain>
    </source>
</reference>
<keyword evidence="2" id="KW-1185">Reference proteome</keyword>
<dbReference type="EMBL" id="MCGN01000011">
    <property type="protein sequence ID" value="ORY91251.1"/>
    <property type="molecule type" value="Genomic_DNA"/>
</dbReference>
<dbReference type="InParanoid" id="A0A1X2H2J5"/>
<accession>A0A1X2H2J5</accession>
<dbReference type="AlphaFoldDB" id="A0A1X2H2J5"/>
<dbReference type="OrthoDB" id="2153288at2759"/>
<protein>
    <submittedName>
        <fullName evidence="1">Uncharacterized protein</fullName>
    </submittedName>
</protein>
<dbReference type="Proteomes" id="UP000242180">
    <property type="component" value="Unassembled WGS sequence"/>
</dbReference>
<dbReference type="OMA" id="MERSEHR"/>
<proteinExistence type="predicted"/>
<evidence type="ECO:0000313" key="2">
    <source>
        <dbReference type="Proteomes" id="UP000242180"/>
    </source>
</evidence>
<sequence length="242" mass="28006">MERSEHRLLSVYTQESLQYMTFVDGTHFRQERVESSMPRLDITKSANGKTLVMPYIRNKFLTLDYTSQIDAIKEDDNERRFLYKESDGSLADDYYFWNEDLVPVESPPTASIEGLSLNAEGNVLAVWIEQDDNYPQIYIYERDKEPHDRVAAAFWETEMVIPSSELAFSPIGAVTFWNVKDAAYMAVALKKSAAIYTFRLDQVEAAEKEGFVNFLLERWECFIAMSMVISMFVISETHRHAV</sequence>
<name>A0A1X2H2J5_SYNRA</name>
<comment type="caution">
    <text evidence="1">The sequence shown here is derived from an EMBL/GenBank/DDBJ whole genome shotgun (WGS) entry which is preliminary data.</text>
</comment>
<evidence type="ECO:0000313" key="1">
    <source>
        <dbReference type="EMBL" id="ORY91251.1"/>
    </source>
</evidence>
<dbReference type="STRING" id="13706.A0A1X2H2J5"/>
<organism evidence="1 2">
    <name type="scientific">Syncephalastrum racemosum</name>
    <name type="common">Filamentous fungus</name>
    <dbReference type="NCBI Taxonomy" id="13706"/>
    <lineage>
        <taxon>Eukaryota</taxon>
        <taxon>Fungi</taxon>
        <taxon>Fungi incertae sedis</taxon>
        <taxon>Mucoromycota</taxon>
        <taxon>Mucoromycotina</taxon>
        <taxon>Mucoromycetes</taxon>
        <taxon>Mucorales</taxon>
        <taxon>Syncephalastraceae</taxon>
        <taxon>Syncephalastrum</taxon>
    </lineage>
</organism>